<gene>
    <name evidence="2" type="ORF">GBM96_04815</name>
</gene>
<comment type="caution">
    <text evidence="2">The sequence shown here is derived from an EMBL/GenBank/DDBJ whole genome shotgun (WGS) entry which is preliminary data.</text>
</comment>
<dbReference type="NCBIfam" id="NF005592">
    <property type="entry name" value="PRK07322.1"/>
    <property type="match status" value="1"/>
</dbReference>
<sequence>MKYFDFEICGLTRKLPYVQISDKLGLASFVCLSDTELVQTVAPELVKRLPEVDYLMTAEAKGICLTYEMSRIMGMKEFIVARKSRKPYMVNPVSHHVFSVTTQKEQTLWLDGCDADKIRGKRVALIDDVIATGESLAAIESLANAAGAKVVARAAILAELGAVDRKDIIYLKEHYVFRVNADGSFTPIKSLEEANN</sequence>
<name>A0AAI9SDT4_9BURK</name>
<dbReference type="Proteomes" id="UP000469462">
    <property type="component" value="Unassembled WGS sequence"/>
</dbReference>
<reference evidence="2 3" key="1">
    <citation type="submission" date="2019-10" db="EMBL/GenBank/DDBJ databases">
        <title>Genome diversity of Sutterella seckii.</title>
        <authorList>
            <person name="Chaplin A.V."/>
            <person name="Sokolova S.R."/>
            <person name="Mosin K.A."/>
            <person name="Ivanova E.L."/>
            <person name="Kochetkova T.O."/>
            <person name="Goltsov A.Y."/>
            <person name="Trofimov D.Y."/>
            <person name="Efimov B.A."/>
        </authorList>
    </citation>
    <scope>NUCLEOTIDE SEQUENCE [LARGE SCALE GENOMIC DNA]</scope>
    <source>
        <strain evidence="2 3">ASD3426</strain>
    </source>
</reference>
<dbReference type="InterPro" id="IPR000836">
    <property type="entry name" value="PRTase_dom"/>
</dbReference>
<dbReference type="SUPFAM" id="SSF53271">
    <property type="entry name" value="PRTase-like"/>
    <property type="match status" value="1"/>
</dbReference>
<proteinExistence type="predicted"/>
<dbReference type="Pfam" id="PF00156">
    <property type="entry name" value="Pribosyltran"/>
    <property type="match status" value="1"/>
</dbReference>
<accession>A0AAI9SDT4</accession>
<dbReference type="PANTHER" id="PTHR43218">
    <property type="entry name" value="PHOSPHORIBOSYLTRANSFERASE-RELATED"/>
    <property type="match status" value="1"/>
</dbReference>
<dbReference type="PANTHER" id="PTHR43218:SF1">
    <property type="entry name" value="PHOSPHORIBOSYLTRANSFERASE"/>
    <property type="match status" value="1"/>
</dbReference>
<evidence type="ECO:0000313" key="2">
    <source>
        <dbReference type="EMBL" id="KAB7651699.1"/>
    </source>
</evidence>
<dbReference type="AlphaFoldDB" id="A0AAI9SDT4"/>
<feature type="domain" description="Phosphoribosyltransferase" evidence="1">
    <location>
        <begin position="53"/>
        <end position="166"/>
    </location>
</feature>
<dbReference type="EMBL" id="WEHW01000011">
    <property type="protein sequence ID" value="KAB7651699.1"/>
    <property type="molecule type" value="Genomic_DNA"/>
</dbReference>
<organism evidence="2 3">
    <name type="scientific">Sutterella seckii</name>
    <dbReference type="NCBI Taxonomy" id="1944635"/>
    <lineage>
        <taxon>Bacteria</taxon>
        <taxon>Pseudomonadati</taxon>
        <taxon>Pseudomonadota</taxon>
        <taxon>Betaproteobacteria</taxon>
        <taxon>Burkholderiales</taxon>
        <taxon>Sutterellaceae</taxon>
        <taxon>Sutterella</taxon>
    </lineage>
</organism>
<dbReference type="EC" id="2.4.2.7" evidence="2"/>
<evidence type="ECO:0000259" key="1">
    <source>
        <dbReference type="Pfam" id="PF00156"/>
    </source>
</evidence>
<keyword evidence="3" id="KW-1185">Reference proteome</keyword>
<dbReference type="Gene3D" id="3.40.50.2020">
    <property type="match status" value="1"/>
</dbReference>
<dbReference type="InterPro" id="IPR029057">
    <property type="entry name" value="PRTase-like"/>
</dbReference>
<dbReference type="RefSeq" id="WP_139687213.1">
    <property type="nucleotide sequence ID" value="NZ_WEHW01000011.1"/>
</dbReference>
<dbReference type="CDD" id="cd06223">
    <property type="entry name" value="PRTases_typeI"/>
    <property type="match status" value="1"/>
</dbReference>
<keyword evidence="2" id="KW-0328">Glycosyltransferase</keyword>
<evidence type="ECO:0000313" key="3">
    <source>
        <dbReference type="Proteomes" id="UP000469462"/>
    </source>
</evidence>
<dbReference type="GO" id="GO:0003999">
    <property type="term" value="F:adenine phosphoribosyltransferase activity"/>
    <property type="evidence" value="ECO:0007669"/>
    <property type="project" value="UniProtKB-EC"/>
</dbReference>
<protein>
    <submittedName>
        <fullName evidence="2">Adenine phosphoribosyltransferase</fullName>
        <ecNumber evidence="2">2.4.2.7</ecNumber>
    </submittedName>
</protein>
<keyword evidence="2" id="KW-0808">Transferase</keyword>